<protein>
    <submittedName>
        <fullName evidence="1">LicD family protein</fullName>
    </submittedName>
</protein>
<dbReference type="RefSeq" id="WP_124087986.1">
    <property type="nucleotide sequence ID" value="NZ_UXAW01000090.1"/>
</dbReference>
<sequence>MALLFGEMGLLRPIGGKFSASFGAENIREILDQCRTIAEGLSGYGREIFANSGTLLGLVREGTLLAHDNDIDLGILLQAGDAAGAAREWIALTDRMIADGVAVQRSSWSQVTLKLHKIGGFGVDLFPAWCGADDRLWIYPHTAGNLTKAQLLPLKSDPMTGLALPRDAEAVLVSNYGKDWRTPDEGWSFDWPASRERFADFLACIAAPGGPAEAAG</sequence>
<evidence type="ECO:0000313" key="2">
    <source>
        <dbReference type="Proteomes" id="UP000277498"/>
    </source>
</evidence>
<dbReference type="OrthoDB" id="7858913at2"/>
<proteinExistence type="predicted"/>
<keyword evidence="2" id="KW-1185">Reference proteome</keyword>
<dbReference type="Proteomes" id="UP000277498">
    <property type="component" value="Unassembled WGS sequence"/>
</dbReference>
<name>A0A3P5XVB3_9RHOB</name>
<reference evidence="1 2" key="1">
    <citation type="submission" date="2018-11" db="EMBL/GenBank/DDBJ databases">
        <authorList>
            <person name="Criscuolo A."/>
        </authorList>
    </citation>
    <scope>NUCLEOTIDE SEQUENCE [LARGE SCALE GENOMIC DNA]</scope>
    <source>
        <strain evidence="1">ACIP111625</strain>
    </source>
</reference>
<accession>A0A3P5XVB3</accession>
<organism evidence="1 2">
    <name type="scientific">Pseudogemmobacter humi</name>
    <dbReference type="NCBI Taxonomy" id="2483812"/>
    <lineage>
        <taxon>Bacteria</taxon>
        <taxon>Pseudomonadati</taxon>
        <taxon>Pseudomonadota</taxon>
        <taxon>Alphaproteobacteria</taxon>
        <taxon>Rhodobacterales</taxon>
        <taxon>Paracoccaceae</taxon>
        <taxon>Pseudogemmobacter</taxon>
    </lineage>
</organism>
<dbReference type="EMBL" id="UXAW01000090">
    <property type="protein sequence ID" value="VDC32035.1"/>
    <property type="molecule type" value="Genomic_DNA"/>
</dbReference>
<dbReference type="AlphaFoldDB" id="A0A3P5XVB3"/>
<gene>
    <name evidence="1" type="ORF">XINFAN_03283</name>
</gene>
<evidence type="ECO:0000313" key="1">
    <source>
        <dbReference type="EMBL" id="VDC32035.1"/>
    </source>
</evidence>